<keyword evidence="3" id="KW-1185">Reference proteome</keyword>
<evidence type="ECO:0000313" key="3">
    <source>
        <dbReference type="Proteomes" id="UP000597762"/>
    </source>
</evidence>
<feature type="transmembrane region" description="Helical" evidence="1">
    <location>
        <begin position="229"/>
        <end position="249"/>
    </location>
</feature>
<comment type="caution">
    <text evidence="2">The sequence shown here is derived from an EMBL/GenBank/DDBJ whole genome shotgun (WGS) entry which is preliminary data.</text>
</comment>
<name>A0A812AHY5_ACAPH</name>
<accession>A0A812AHY5</accession>
<dbReference type="EMBL" id="CAHIKZ030000012">
    <property type="protein sequence ID" value="CAE1140451.1"/>
    <property type="molecule type" value="Genomic_DNA"/>
</dbReference>
<protein>
    <submittedName>
        <fullName evidence="2">Uncharacterized protein</fullName>
    </submittedName>
</protein>
<reference evidence="2" key="1">
    <citation type="submission" date="2021-01" db="EMBL/GenBank/DDBJ databases">
        <authorList>
            <person name="Li R."/>
            <person name="Bekaert M."/>
        </authorList>
    </citation>
    <scope>NUCLEOTIDE SEQUENCE</scope>
    <source>
        <strain evidence="2">Farmed</strain>
    </source>
</reference>
<dbReference type="AlphaFoldDB" id="A0A812AHY5"/>
<organism evidence="2 3">
    <name type="scientific">Acanthosepion pharaonis</name>
    <name type="common">Pharaoh cuttlefish</name>
    <name type="synonym">Sepia pharaonis</name>
    <dbReference type="NCBI Taxonomy" id="158019"/>
    <lineage>
        <taxon>Eukaryota</taxon>
        <taxon>Metazoa</taxon>
        <taxon>Spiralia</taxon>
        <taxon>Lophotrochozoa</taxon>
        <taxon>Mollusca</taxon>
        <taxon>Cephalopoda</taxon>
        <taxon>Coleoidea</taxon>
        <taxon>Decapodiformes</taxon>
        <taxon>Sepiida</taxon>
        <taxon>Sepiina</taxon>
        <taxon>Sepiidae</taxon>
        <taxon>Acanthosepion</taxon>
    </lineage>
</organism>
<feature type="transmembrane region" description="Helical" evidence="1">
    <location>
        <begin position="73"/>
        <end position="93"/>
    </location>
</feature>
<dbReference type="OrthoDB" id="6268706at2759"/>
<feature type="transmembrane region" description="Helical" evidence="1">
    <location>
        <begin position="113"/>
        <end position="136"/>
    </location>
</feature>
<keyword evidence="1" id="KW-1133">Transmembrane helix</keyword>
<evidence type="ECO:0000313" key="2">
    <source>
        <dbReference type="EMBL" id="CAE1140451.1"/>
    </source>
</evidence>
<gene>
    <name evidence="2" type="ORF">SPHA_579</name>
</gene>
<proteinExistence type="predicted"/>
<keyword evidence="1" id="KW-0472">Membrane</keyword>
<sequence>MRGPMNPMRSTVSPVHMRPSSGAHIGLPTGMPQPGVNVIGGTFPVSMGYSPSHSPIRRPRSMFKSDYCSTRKFLFFFISLAVDCIDIGANWWIYQEIRDYKSGLVFGSFSPSIILALYIFSILGTILSILETLNLLSFSCKWYYINPDIALAISLWLEDIPQLGINVNLVYCRERPITKAQYTRAITGIIVVVYKMLVGLSRHCACCGKKFLKYTQTDINERCAWRSRFISSMMVIGFAVALAEASHVFKYTKYHINQKELQMNVPKQIMDGGWDVNRYFNNVSVYFSPPPIHHHSKMATQPHSEWVRMTSIYEIMSSKVVTFDYSYTEATNDRPAIVAFKRGFRSECYIVEPYEMRFNWSDTCLDLTNTTIYSIHFTFKYYLDRYMTMGTILYNYAFCEARGFGARKMEARRHHRLIPLYFQSYVRSKWSAFLASRKSRVPQWSYYNRLQHSLQMVSNVWNTGFHQCPPTGHLVPIYDHSLRVNCTEIL</sequence>
<evidence type="ECO:0000256" key="1">
    <source>
        <dbReference type="SAM" id="Phobius"/>
    </source>
</evidence>
<dbReference type="Proteomes" id="UP000597762">
    <property type="component" value="Unassembled WGS sequence"/>
</dbReference>
<keyword evidence="1" id="KW-0812">Transmembrane</keyword>